<dbReference type="EMBL" id="KI913118">
    <property type="protein sequence ID" value="ETV85103.1"/>
    <property type="molecule type" value="Genomic_DNA"/>
</dbReference>
<dbReference type="GeneID" id="20804957"/>
<sequence length="165" mass="18558">MCPAHEDGPWTAYWILGCMRTCAERQNRELRHDVGAGVLRQLVVHWQKHETGRPRNAGFSLLADHVAVLHGRWSASGHHTLRWQWHEASESNGAGFVLLCGQWLSPYCIQWVGCRLGFDVGDTARLGLLHSSFGVTTITSGARFEDTLGLAFHPRSFSHQAKLFR</sequence>
<accession>W4H1T3</accession>
<dbReference type="AlphaFoldDB" id="W4H1T3"/>
<gene>
    <name evidence="1" type="ORF">H257_02961</name>
</gene>
<proteinExistence type="predicted"/>
<dbReference type="VEuPathDB" id="FungiDB:H257_02961"/>
<name>W4H1T3_APHAT</name>
<reference evidence="1" key="1">
    <citation type="submission" date="2013-12" db="EMBL/GenBank/DDBJ databases">
        <title>The Genome Sequence of Aphanomyces astaci APO3.</title>
        <authorList>
            <consortium name="The Broad Institute Genomics Platform"/>
            <person name="Russ C."/>
            <person name="Tyler B."/>
            <person name="van West P."/>
            <person name="Dieguez-Uribeondo J."/>
            <person name="Young S.K."/>
            <person name="Zeng Q."/>
            <person name="Gargeya S."/>
            <person name="Fitzgerald M."/>
            <person name="Abouelleil A."/>
            <person name="Alvarado L."/>
            <person name="Chapman S.B."/>
            <person name="Gainer-Dewar J."/>
            <person name="Goldberg J."/>
            <person name="Griggs A."/>
            <person name="Gujja S."/>
            <person name="Hansen M."/>
            <person name="Howarth C."/>
            <person name="Imamovic A."/>
            <person name="Ireland A."/>
            <person name="Larimer J."/>
            <person name="McCowan C."/>
            <person name="Murphy C."/>
            <person name="Pearson M."/>
            <person name="Poon T.W."/>
            <person name="Priest M."/>
            <person name="Roberts A."/>
            <person name="Saif S."/>
            <person name="Shea T."/>
            <person name="Sykes S."/>
            <person name="Wortman J."/>
            <person name="Nusbaum C."/>
            <person name="Birren B."/>
        </authorList>
    </citation>
    <scope>NUCLEOTIDE SEQUENCE [LARGE SCALE GENOMIC DNA]</scope>
    <source>
        <strain evidence="1">APO3</strain>
    </source>
</reference>
<protein>
    <submittedName>
        <fullName evidence="1">Uncharacterized protein</fullName>
    </submittedName>
</protein>
<organism evidence="1">
    <name type="scientific">Aphanomyces astaci</name>
    <name type="common">Crayfish plague agent</name>
    <dbReference type="NCBI Taxonomy" id="112090"/>
    <lineage>
        <taxon>Eukaryota</taxon>
        <taxon>Sar</taxon>
        <taxon>Stramenopiles</taxon>
        <taxon>Oomycota</taxon>
        <taxon>Saprolegniomycetes</taxon>
        <taxon>Saprolegniales</taxon>
        <taxon>Verrucalvaceae</taxon>
        <taxon>Aphanomyces</taxon>
    </lineage>
</organism>
<evidence type="ECO:0000313" key="1">
    <source>
        <dbReference type="EMBL" id="ETV85103.1"/>
    </source>
</evidence>
<dbReference type="RefSeq" id="XP_009825121.1">
    <property type="nucleotide sequence ID" value="XM_009826819.1"/>
</dbReference>